<dbReference type="Proteomes" id="UP000197032">
    <property type="component" value="Unassembled WGS sequence"/>
</dbReference>
<sequence length="539" mass="59540">MSFALLLLPGLADTGRVAELPSNLGVDDIQRVEFSRSDTSFRSLFPNLPEDRVKIEQLIKLYNLAIGKLGPEEPWDDGSYPMLYFLPQVRLELKDGRNVTIILHETVSIYAETPVQSHTVTDPELAKKLKNLASSYFVPAEGVTINSRFVRLGDEITVRSDVARGKEATILLMPSYWPVTIPSAPAPFPVPEAILLATVPVENDSFSYTFTLSETMGERIDGTPGRPGPGAWHLVVNGGGQTMIPITILPSGPPEPRAVVYDQGRVLTWTPTEGIQEQVLDNPQDQPLNISEPGRGSPVTHISLGFLEKWLDIPVTPVDSEQYRLGPEELGLTVRAGEDFARVNGTMVALESPLVKTGGVSRLPWVSLGYFFGYRVQWLGPERVAFLRNLDQLPEEVRRELGAPRTMRMTGRTVTVTLDGKKLDLGIVSPYLDLVRSRVMVPLRATVEALGGKVDWFSLKENYAEVMTDHNYGLKPFGEKVNSYVDISFKNKSWRLYLTPTSSGVTVVPLRELALVLGYGITWNGPKAQVNLHSPAGLK</sequence>
<evidence type="ECO:0000313" key="2">
    <source>
        <dbReference type="Proteomes" id="UP000197032"/>
    </source>
</evidence>
<reference evidence="2" key="1">
    <citation type="journal article" date="2017" name="Appl. Environ. Microbiol.">
        <title>Genomic analysis of Calderihabitans maritimus KKC1, a thermophilic hydrogenogenic carboxydotrophic bacterium isolated from marine sediment.</title>
        <authorList>
            <person name="Omae K."/>
            <person name="Yoneda Y."/>
            <person name="Fukuyama Y."/>
            <person name="Yoshida T."/>
            <person name="Sako Y."/>
        </authorList>
    </citation>
    <scope>NUCLEOTIDE SEQUENCE [LARGE SCALE GENOMIC DNA]</scope>
    <source>
        <strain evidence="2">KKC1</strain>
    </source>
</reference>
<dbReference type="EMBL" id="BDGJ01000011">
    <property type="protein sequence ID" value="GAW91295.1"/>
    <property type="molecule type" value="Genomic_DNA"/>
</dbReference>
<name>A0A1Z5HPR4_9FIRM</name>
<evidence type="ECO:0008006" key="3">
    <source>
        <dbReference type="Google" id="ProtNLM"/>
    </source>
</evidence>
<evidence type="ECO:0000313" key="1">
    <source>
        <dbReference type="EMBL" id="GAW91295.1"/>
    </source>
</evidence>
<organism evidence="1 2">
    <name type="scientific">Calderihabitans maritimus</name>
    <dbReference type="NCBI Taxonomy" id="1246530"/>
    <lineage>
        <taxon>Bacteria</taxon>
        <taxon>Bacillati</taxon>
        <taxon>Bacillota</taxon>
        <taxon>Clostridia</taxon>
        <taxon>Neomoorellales</taxon>
        <taxon>Calderihabitantaceae</taxon>
        <taxon>Calderihabitans</taxon>
    </lineage>
</organism>
<gene>
    <name evidence="1" type="ORF">KKC1_04570</name>
</gene>
<proteinExistence type="predicted"/>
<accession>A0A1Z5HPR4</accession>
<protein>
    <recommendedName>
        <fullName evidence="3">Copper amine oxidase-like N-terminal domain-containing protein</fullName>
    </recommendedName>
</protein>
<dbReference type="AlphaFoldDB" id="A0A1Z5HPR4"/>
<comment type="caution">
    <text evidence="1">The sequence shown here is derived from an EMBL/GenBank/DDBJ whole genome shotgun (WGS) entry which is preliminary data.</text>
</comment>
<keyword evidence="2" id="KW-1185">Reference proteome</keyword>